<dbReference type="NCBIfam" id="NF008517">
    <property type="entry name" value="PRK11440.1"/>
    <property type="match status" value="1"/>
</dbReference>
<dbReference type="OrthoDB" id="9807387at2"/>
<dbReference type="InterPro" id="IPR000868">
    <property type="entry name" value="Isochorismatase-like_dom"/>
</dbReference>
<evidence type="ECO:0000259" key="2">
    <source>
        <dbReference type="Pfam" id="PF00857"/>
    </source>
</evidence>
<gene>
    <name evidence="3" type="ORF">FOY91_03840</name>
</gene>
<evidence type="ECO:0000256" key="1">
    <source>
        <dbReference type="ARBA" id="ARBA00022801"/>
    </source>
</evidence>
<dbReference type="Proteomes" id="UP000318681">
    <property type="component" value="Unassembled WGS sequence"/>
</dbReference>
<reference evidence="3 4" key="1">
    <citation type="submission" date="2019-07" db="EMBL/GenBank/DDBJ databases">
        <title>Sphingomonas solaris sp. nov., isolated from a solar panel from Boston, Massachusetts.</title>
        <authorList>
            <person name="Tanner K."/>
            <person name="Pascual J."/>
            <person name="Mancuso C."/>
            <person name="Pereto J."/>
            <person name="Khalil A."/>
            <person name="Vilanova C."/>
        </authorList>
    </citation>
    <scope>NUCLEOTIDE SEQUENCE [LARGE SCALE GENOMIC DNA]</scope>
    <source>
        <strain evidence="3 4">R4DWN</strain>
    </source>
</reference>
<protein>
    <submittedName>
        <fullName evidence="3">Hydrolase</fullName>
    </submittedName>
</protein>
<comment type="caution">
    <text evidence="3">The sequence shown here is derived from an EMBL/GenBank/DDBJ whole genome shotgun (WGS) entry which is preliminary data.</text>
</comment>
<keyword evidence="1 3" id="KW-0378">Hydrolase</keyword>
<dbReference type="PANTHER" id="PTHR43540">
    <property type="entry name" value="PEROXYUREIDOACRYLATE/UREIDOACRYLATE AMIDOHYDROLASE-RELATED"/>
    <property type="match status" value="1"/>
</dbReference>
<evidence type="ECO:0000313" key="4">
    <source>
        <dbReference type="Proteomes" id="UP000318681"/>
    </source>
</evidence>
<dbReference type="AlphaFoldDB" id="A0A558RAZ9"/>
<sequence length="193" mass="20462">MTASSPDLDTHCALVLIDLQEGIARRDTAPHAAADVVARAAALAKAFRARRLPVILVTVGWAADMADAPCQKHAAAIPAPADPAAFVTIVPELGAEASDIAVRKHQWGAFHGTDLDVQLRRRGITQIVLAGIATNMGVESTARAAWEHGYSILFAEDATSSFSTEMHRFAFEIIFPRLGLVSDSEALIAGLAQ</sequence>
<evidence type="ECO:0000313" key="3">
    <source>
        <dbReference type="EMBL" id="TVV76531.1"/>
    </source>
</evidence>
<dbReference type="EMBL" id="VNIM01000009">
    <property type="protein sequence ID" value="TVV76531.1"/>
    <property type="molecule type" value="Genomic_DNA"/>
</dbReference>
<dbReference type="SUPFAM" id="SSF52499">
    <property type="entry name" value="Isochorismatase-like hydrolases"/>
    <property type="match status" value="1"/>
</dbReference>
<dbReference type="Pfam" id="PF00857">
    <property type="entry name" value="Isochorismatase"/>
    <property type="match status" value="1"/>
</dbReference>
<organism evidence="3 4">
    <name type="scientific">Alterirhizorhabdus solaris</name>
    <dbReference type="NCBI Taxonomy" id="2529389"/>
    <lineage>
        <taxon>Bacteria</taxon>
        <taxon>Pseudomonadati</taxon>
        <taxon>Pseudomonadota</taxon>
        <taxon>Alphaproteobacteria</taxon>
        <taxon>Sphingomonadales</taxon>
        <taxon>Rhizorhabdaceae</taxon>
        <taxon>Alterirhizorhabdus</taxon>
    </lineage>
</organism>
<keyword evidence="4" id="KW-1185">Reference proteome</keyword>
<dbReference type="CDD" id="cd00431">
    <property type="entry name" value="cysteine_hydrolases"/>
    <property type="match status" value="1"/>
</dbReference>
<dbReference type="InterPro" id="IPR036380">
    <property type="entry name" value="Isochorismatase-like_sf"/>
</dbReference>
<name>A0A558RAZ9_9SPHN</name>
<dbReference type="PANTHER" id="PTHR43540:SF7">
    <property type="entry name" value="ISOCHORISMATASE FAMILY PROTEIN YECD"/>
    <property type="match status" value="1"/>
</dbReference>
<feature type="domain" description="Isochorismatase-like" evidence="2">
    <location>
        <begin position="12"/>
        <end position="185"/>
    </location>
</feature>
<dbReference type="Gene3D" id="3.40.50.850">
    <property type="entry name" value="Isochorismatase-like"/>
    <property type="match status" value="1"/>
</dbReference>
<accession>A0A558RAZ9</accession>
<dbReference type="RefSeq" id="WP_145148321.1">
    <property type="nucleotide sequence ID" value="NZ_VNIM01000009.1"/>
</dbReference>
<proteinExistence type="predicted"/>
<dbReference type="InterPro" id="IPR050272">
    <property type="entry name" value="Isochorismatase-like_hydrls"/>
</dbReference>
<dbReference type="GO" id="GO:0016787">
    <property type="term" value="F:hydrolase activity"/>
    <property type="evidence" value="ECO:0007669"/>
    <property type="project" value="UniProtKB-KW"/>
</dbReference>